<sequence>MTETTSRAAATDLDPFSTEALLDPYPQFRALRELGPVVYLREHDLYGLFRYDQVRAALVDWEGFSSAQGIAMNPTANELSDGSLLSMDPPRHRAVRKVLDDALRPKYVRKVAGDIEQLADDLVDDLMRRDEFDGVTDFAAKLPVDIVMDLIGFPRDEYRDKILIWALGAFNYFGPPGARQSSTFPDVQALMQYLVTDATPDKLLPDSFGQIVWAAAAHGEITENEALMTMSAYACAGLDTTIAGVASTLWLLARNPDQWAAVRQDPTLIPGAFLEGVRLETPIQSFSRVTTGDTDVDGVTIPAGARVVVSFAAANRDERHYPEPDRFDARRNPADTVGFGFGVHNCPGRTLASMEAHALFGALAKRAGTLELTGEPTRTPNNITRGLDRLPIRISGKATA</sequence>
<keyword evidence="5 7" id="KW-0408">Iron</keyword>
<dbReference type="CDD" id="cd11037">
    <property type="entry name" value="CYP199A2-like"/>
    <property type="match status" value="1"/>
</dbReference>
<dbReference type="InterPro" id="IPR001128">
    <property type="entry name" value="Cyt_P450"/>
</dbReference>
<evidence type="ECO:0000256" key="5">
    <source>
        <dbReference type="ARBA" id="ARBA00023004"/>
    </source>
</evidence>
<dbReference type="InterPro" id="IPR017972">
    <property type="entry name" value="Cyt_P450_CS"/>
</dbReference>
<dbReference type="PANTHER" id="PTHR46696:SF1">
    <property type="entry name" value="CYTOCHROME P450 YJIB-RELATED"/>
    <property type="match status" value="1"/>
</dbReference>
<evidence type="ECO:0000256" key="1">
    <source>
        <dbReference type="ARBA" id="ARBA00010617"/>
    </source>
</evidence>
<protein>
    <submittedName>
        <fullName evidence="8">Cytochrome P450</fullName>
    </submittedName>
</protein>
<keyword evidence="3 7" id="KW-0479">Metal-binding</keyword>
<gene>
    <name evidence="8" type="ORF">FG87_09405</name>
</gene>
<evidence type="ECO:0000256" key="3">
    <source>
        <dbReference type="ARBA" id="ARBA00022723"/>
    </source>
</evidence>
<keyword evidence="4 7" id="KW-0560">Oxidoreductase</keyword>
<keyword evidence="9" id="KW-1185">Reference proteome</keyword>
<keyword evidence="6 7" id="KW-0503">Monooxygenase</keyword>
<comment type="similarity">
    <text evidence="1 7">Belongs to the cytochrome P450 family.</text>
</comment>
<dbReference type="Pfam" id="PF00067">
    <property type="entry name" value="p450"/>
    <property type="match status" value="1"/>
</dbReference>
<dbReference type="PANTHER" id="PTHR46696">
    <property type="entry name" value="P450, PUTATIVE (EUROFUNG)-RELATED"/>
    <property type="match status" value="1"/>
</dbReference>
<evidence type="ECO:0000256" key="6">
    <source>
        <dbReference type="ARBA" id="ARBA00023033"/>
    </source>
</evidence>
<evidence type="ECO:0000256" key="7">
    <source>
        <dbReference type="RuleBase" id="RU000461"/>
    </source>
</evidence>
<dbReference type="Proteomes" id="UP000031364">
    <property type="component" value="Unassembled WGS sequence"/>
</dbReference>
<accession>A0ABR4ZIJ7</accession>
<dbReference type="InterPro" id="IPR002397">
    <property type="entry name" value="Cyt_P450_B"/>
</dbReference>
<comment type="caution">
    <text evidence="8">The sequence shown here is derived from an EMBL/GenBank/DDBJ whole genome shotgun (WGS) entry which is preliminary data.</text>
</comment>
<evidence type="ECO:0000256" key="2">
    <source>
        <dbReference type="ARBA" id="ARBA00022617"/>
    </source>
</evidence>
<name>A0ABR4ZIJ7_9NOCA</name>
<dbReference type="PRINTS" id="PR00359">
    <property type="entry name" value="BP450"/>
</dbReference>
<keyword evidence="2 7" id="KW-0349">Heme</keyword>
<evidence type="ECO:0000313" key="9">
    <source>
        <dbReference type="Proteomes" id="UP000031364"/>
    </source>
</evidence>
<dbReference type="InterPro" id="IPR036396">
    <property type="entry name" value="Cyt_P450_sf"/>
</dbReference>
<evidence type="ECO:0000256" key="4">
    <source>
        <dbReference type="ARBA" id="ARBA00023002"/>
    </source>
</evidence>
<evidence type="ECO:0000313" key="8">
    <source>
        <dbReference type="EMBL" id="KIA65101.1"/>
    </source>
</evidence>
<dbReference type="PROSITE" id="PS00086">
    <property type="entry name" value="CYTOCHROME_P450"/>
    <property type="match status" value="1"/>
</dbReference>
<proteinExistence type="inferred from homology"/>
<dbReference type="Gene3D" id="1.10.630.10">
    <property type="entry name" value="Cytochrome P450"/>
    <property type="match status" value="1"/>
</dbReference>
<organism evidence="8 9">
    <name type="scientific">Nocardia vulneris</name>
    <dbReference type="NCBI Taxonomy" id="1141657"/>
    <lineage>
        <taxon>Bacteria</taxon>
        <taxon>Bacillati</taxon>
        <taxon>Actinomycetota</taxon>
        <taxon>Actinomycetes</taxon>
        <taxon>Mycobacteriales</taxon>
        <taxon>Nocardiaceae</taxon>
        <taxon>Nocardia</taxon>
    </lineage>
</organism>
<dbReference type="RefSeq" id="WP_043667466.1">
    <property type="nucleotide sequence ID" value="NZ_BDCI01000002.1"/>
</dbReference>
<reference evidence="8 9" key="1">
    <citation type="journal article" date="2014" name="Int. J. Syst. Evol. Microbiol.">
        <title>Nocardia vulneris sp. nov., isolated from wounds of human patients in North America.</title>
        <authorList>
            <person name="Lasker B.A."/>
            <person name="Bell M."/>
            <person name="Klenk H.P."/>
            <person name="Sproer C."/>
            <person name="Schumann C."/>
            <person name="Schumann P."/>
            <person name="Brown J.M."/>
        </authorList>
    </citation>
    <scope>NUCLEOTIDE SEQUENCE [LARGE SCALE GENOMIC DNA]</scope>
    <source>
        <strain evidence="8 9">W9851</strain>
    </source>
</reference>
<dbReference type="EMBL" id="JNFP01000009">
    <property type="protein sequence ID" value="KIA65101.1"/>
    <property type="molecule type" value="Genomic_DNA"/>
</dbReference>
<dbReference type="SUPFAM" id="SSF48264">
    <property type="entry name" value="Cytochrome P450"/>
    <property type="match status" value="1"/>
</dbReference>